<evidence type="ECO:0000313" key="1">
    <source>
        <dbReference type="EMBL" id="GIE23250.1"/>
    </source>
</evidence>
<protein>
    <submittedName>
        <fullName evidence="1">Uncharacterized protein</fullName>
    </submittedName>
</protein>
<dbReference type="RefSeq" id="WP_203840308.1">
    <property type="nucleotide sequence ID" value="NZ_BAAATV010000009.1"/>
</dbReference>
<dbReference type="EMBL" id="BOMN01000088">
    <property type="protein sequence ID" value="GIE23250.1"/>
    <property type="molecule type" value="Genomic_DNA"/>
</dbReference>
<proteinExistence type="predicted"/>
<accession>A0ABQ3ZXA6</accession>
<comment type="caution">
    <text evidence="1">The sequence shown here is derived from an EMBL/GenBank/DDBJ whole genome shotgun (WGS) entry which is preliminary data.</text>
</comment>
<dbReference type="Proteomes" id="UP000603200">
    <property type="component" value="Unassembled WGS sequence"/>
</dbReference>
<reference evidence="1 2" key="1">
    <citation type="submission" date="2021-01" db="EMBL/GenBank/DDBJ databases">
        <title>Whole genome shotgun sequence of Actinoplanes humidus NBRC 14915.</title>
        <authorList>
            <person name="Komaki H."/>
            <person name="Tamura T."/>
        </authorList>
    </citation>
    <scope>NUCLEOTIDE SEQUENCE [LARGE SCALE GENOMIC DNA]</scope>
    <source>
        <strain evidence="1 2">NBRC 14915</strain>
    </source>
</reference>
<evidence type="ECO:0000313" key="2">
    <source>
        <dbReference type="Proteomes" id="UP000603200"/>
    </source>
</evidence>
<organism evidence="1 2">
    <name type="scientific">Winogradskya humida</name>
    <dbReference type="NCBI Taxonomy" id="113566"/>
    <lineage>
        <taxon>Bacteria</taxon>
        <taxon>Bacillati</taxon>
        <taxon>Actinomycetota</taxon>
        <taxon>Actinomycetes</taxon>
        <taxon>Micromonosporales</taxon>
        <taxon>Micromonosporaceae</taxon>
        <taxon>Winogradskya</taxon>
    </lineage>
</organism>
<gene>
    <name evidence="1" type="ORF">Ahu01nite_063520</name>
</gene>
<sequence>MRGRIVACLPVAELPSLTVIATITVNDGRPVVEDVTFGGCAQSTAAAVEDVLTVPARWVDGSAGASWISIAWRERDDILRTGARTTLDLLVEPAHTEVCQHAPLDWRSWTAWCSALGDPQLSAASLPDGTRAAGHTTTTSAAMAGTDGVIVADGPGPPSLSVLRGWLRDWERAGRPGADGYRGGFAGQRLRLFRR</sequence>
<name>A0ABQ3ZXA6_9ACTN</name>
<keyword evidence="2" id="KW-1185">Reference proteome</keyword>